<dbReference type="PROSITE" id="PS50145">
    <property type="entry name" value="ZF_TRAF"/>
    <property type="match status" value="2"/>
</dbReference>
<dbReference type="InterPro" id="IPR001841">
    <property type="entry name" value="Znf_RING"/>
</dbReference>
<name>A0A7D9DP63_PARCT</name>
<dbReference type="OrthoDB" id="5966397at2759"/>
<dbReference type="GO" id="GO:0005164">
    <property type="term" value="F:tumor necrosis factor receptor binding"/>
    <property type="evidence" value="ECO:0007669"/>
    <property type="project" value="TreeGrafter"/>
</dbReference>
<dbReference type="PROSITE" id="PS00518">
    <property type="entry name" value="ZF_RING_1"/>
    <property type="match status" value="1"/>
</dbReference>
<dbReference type="SUPFAM" id="SSF57850">
    <property type="entry name" value="RING/U-box"/>
    <property type="match status" value="1"/>
</dbReference>
<keyword evidence="3" id="KW-0479">Metal-binding</keyword>
<dbReference type="InterPro" id="IPR008974">
    <property type="entry name" value="TRAF-like"/>
</dbReference>
<sequence>MPGYEVQFADPLDKSFECPICWNALRSPVQVTPCGHRVCQSCLEPIMRNRNPKCPLDNLPLNGEKVFPDNGCLRQILSLKILCKRNSKGCEWTGPLCEAEDHENECGYVDIECPNSCGEMIKKRDIESHDNECLLREEACEYCNAGVTASQQNLHLETCPKLPVDCPWDCGARNMTRDMLVVHKLHECSVSVLECKYSDAGCKFTAKRDEMEKHLETDTKEHLALVHEKLLRQQKCLEAQNESIQLQKEHIKLQRDALSTYKKDLVELRSKFADGELIWKISQFNQKMKDAKTQRSPELLVSEPFYTHKNGYKMCAGLWVNGFGSGKGKYISVGLQVKYEIAYDIFMIVFERLSAQKVERCQDVDGTVIVGEYDDILSWPVNPTFTFTLLDQRGNTKERRHITASFDPHWIARPTPERQLGKGARKFVLQSVACGDTYCKNDAIFIRFVVNVAHRGRDFVDA</sequence>
<evidence type="ECO:0000256" key="3">
    <source>
        <dbReference type="ARBA" id="ARBA00022723"/>
    </source>
</evidence>
<dbReference type="InterPro" id="IPR012227">
    <property type="entry name" value="TNF_rcpt-assoc_TRAF_met"/>
</dbReference>
<proteinExistence type="predicted"/>
<dbReference type="InterPro" id="IPR017907">
    <property type="entry name" value="Znf_RING_CS"/>
</dbReference>
<keyword evidence="2" id="KW-0963">Cytoplasm</keyword>
<comment type="caution">
    <text evidence="7">The sequence shown here is derived from an EMBL/GenBank/DDBJ whole genome shotgun (WGS) entry which is preliminary data.</text>
</comment>
<evidence type="ECO:0000256" key="6">
    <source>
        <dbReference type="ARBA" id="ARBA00022833"/>
    </source>
</evidence>
<dbReference type="Pfam" id="PF21355">
    <property type="entry name" value="TRAF-mep_MATH"/>
    <property type="match status" value="1"/>
</dbReference>
<evidence type="ECO:0000256" key="2">
    <source>
        <dbReference type="ARBA" id="ARBA00022490"/>
    </source>
</evidence>
<dbReference type="SMART" id="SM00184">
    <property type="entry name" value="RING"/>
    <property type="match status" value="1"/>
</dbReference>
<keyword evidence="5" id="KW-0863">Zinc-finger</keyword>
<dbReference type="GO" id="GO:0007165">
    <property type="term" value="P:signal transduction"/>
    <property type="evidence" value="ECO:0007669"/>
    <property type="project" value="InterPro"/>
</dbReference>
<dbReference type="SUPFAM" id="SSF49599">
    <property type="entry name" value="TRAF domain-like"/>
    <property type="match status" value="4"/>
</dbReference>
<accession>A0A7D9DP63</accession>
<organism evidence="7 8">
    <name type="scientific">Paramuricea clavata</name>
    <name type="common">Red gorgonian</name>
    <name type="synonym">Violescent sea-whip</name>
    <dbReference type="NCBI Taxonomy" id="317549"/>
    <lineage>
        <taxon>Eukaryota</taxon>
        <taxon>Metazoa</taxon>
        <taxon>Cnidaria</taxon>
        <taxon>Anthozoa</taxon>
        <taxon>Octocorallia</taxon>
        <taxon>Malacalcyonacea</taxon>
        <taxon>Plexauridae</taxon>
        <taxon>Paramuricea</taxon>
    </lineage>
</organism>
<evidence type="ECO:0000256" key="4">
    <source>
        <dbReference type="ARBA" id="ARBA00022737"/>
    </source>
</evidence>
<dbReference type="GO" id="GO:0042981">
    <property type="term" value="P:regulation of apoptotic process"/>
    <property type="evidence" value="ECO:0007669"/>
    <property type="project" value="InterPro"/>
</dbReference>
<dbReference type="PANTHER" id="PTHR10131:SF94">
    <property type="entry name" value="TNF RECEPTOR-ASSOCIATED FACTOR 4"/>
    <property type="match status" value="1"/>
</dbReference>
<gene>
    <name evidence="7" type="ORF">PACLA_8A085372</name>
</gene>
<dbReference type="Proteomes" id="UP001152795">
    <property type="component" value="Unassembled WGS sequence"/>
</dbReference>
<evidence type="ECO:0000256" key="5">
    <source>
        <dbReference type="ARBA" id="ARBA00022771"/>
    </source>
</evidence>
<dbReference type="PANTHER" id="PTHR10131">
    <property type="entry name" value="TNF RECEPTOR ASSOCIATED FACTOR"/>
    <property type="match status" value="1"/>
</dbReference>
<evidence type="ECO:0000313" key="8">
    <source>
        <dbReference type="Proteomes" id="UP001152795"/>
    </source>
</evidence>
<dbReference type="InterPro" id="IPR013083">
    <property type="entry name" value="Znf_RING/FYVE/PHD"/>
</dbReference>
<dbReference type="Pfam" id="PF13923">
    <property type="entry name" value="zf-C3HC4_2"/>
    <property type="match status" value="1"/>
</dbReference>
<evidence type="ECO:0000256" key="1">
    <source>
        <dbReference type="ARBA" id="ARBA00004496"/>
    </source>
</evidence>
<dbReference type="FunFam" id="3.30.40.10:FF:000179">
    <property type="entry name" value="TNF receptor-associated factor"/>
    <property type="match status" value="1"/>
</dbReference>
<dbReference type="InterPro" id="IPR049342">
    <property type="entry name" value="TRAF1-6_MATH_dom"/>
</dbReference>
<dbReference type="Pfam" id="PF02176">
    <property type="entry name" value="zf-TRAF"/>
    <property type="match status" value="2"/>
</dbReference>
<dbReference type="GO" id="GO:0031625">
    <property type="term" value="F:ubiquitin protein ligase binding"/>
    <property type="evidence" value="ECO:0007669"/>
    <property type="project" value="TreeGrafter"/>
</dbReference>
<dbReference type="GO" id="GO:0005737">
    <property type="term" value="C:cytoplasm"/>
    <property type="evidence" value="ECO:0007669"/>
    <property type="project" value="UniProtKB-SubCell"/>
</dbReference>
<dbReference type="InterPro" id="IPR001293">
    <property type="entry name" value="Znf_TRAF"/>
</dbReference>
<comment type="subcellular location">
    <subcellularLocation>
        <location evidence="1">Cytoplasm</location>
    </subcellularLocation>
</comment>
<keyword evidence="4" id="KW-0677">Repeat</keyword>
<evidence type="ECO:0000313" key="7">
    <source>
        <dbReference type="EMBL" id="CAB3989492.1"/>
    </source>
</evidence>
<keyword evidence="8" id="KW-1185">Reference proteome</keyword>
<keyword evidence="7" id="KW-0675">Receptor</keyword>
<dbReference type="GO" id="GO:0008270">
    <property type="term" value="F:zinc ion binding"/>
    <property type="evidence" value="ECO:0007669"/>
    <property type="project" value="UniProtKB-KW"/>
</dbReference>
<dbReference type="AlphaFoldDB" id="A0A7D9DP63"/>
<dbReference type="PROSITE" id="PS50089">
    <property type="entry name" value="ZF_RING_2"/>
    <property type="match status" value="1"/>
</dbReference>
<dbReference type="InterPro" id="IPR002083">
    <property type="entry name" value="MATH/TRAF_dom"/>
</dbReference>
<dbReference type="Gene3D" id="3.30.40.10">
    <property type="entry name" value="Zinc/RING finger domain, C3HC4 (zinc finger)"/>
    <property type="match status" value="3"/>
</dbReference>
<keyword evidence="6" id="KW-0862">Zinc</keyword>
<protein>
    <submittedName>
        <fullName evidence="7">TNF receptor-associated factor 4-like</fullName>
    </submittedName>
</protein>
<dbReference type="GO" id="GO:0043122">
    <property type="term" value="P:regulation of canonical NF-kappaB signal transduction"/>
    <property type="evidence" value="ECO:0007669"/>
    <property type="project" value="TreeGrafter"/>
</dbReference>
<reference evidence="7" key="1">
    <citation type="submission" date="2020-04" db="EMBL/GenBank/DDBJ databases">
        <authorList>
            <person name="Alioto T."/>
            <person name="Alioto T."/>
            <person name="Gomez Garrido J."/>
        </authorList>
    </citation>
    <scope>NUCLEOTIDE SEQUENCE</scope>
    <source>
        <strain evidence="7">A484AB</strain>
    </source>
</reference>
<dbReference type="Pfam" id="PF22486">
    <property type="entry name" value="MATH_2"/>
    <property type="match status" value="1"/>
</dbReference>
<dbReference type="PIRSF" id="PIRSF015614">
    <property type="entry name" value="TRAF"/>
    <property type="match status" value="1"/>
</dbReference>
<dbReference type="EMBL" id="CACRXK020001496">
    <property type="protein sequence ID" value="CAB3989492.1"/>
    <property type="molecule type" value="Genomic_DNA"/>
</dbReference>
<dbReference type="Gene3D" id="2.60.210.10">
    <property type="entry name" value="Apoptosis, Tumor Necrosis Factor Receptor Associated Protein 2, Chain A"/>
    <property type="match status" value="2"/>
</dbReference>